<evidence type="ECO:0000313" key="1">
    <source>
        <dbReference type="EMBL" id="XBX75399.1"/>
    </source>
</evidence>
<dbReference type="RefSeq" id="WP_350344143.1">
    <property type="nucleotide sequence ID" value="NZ_CP158367.1"/>
</dbReference>
<reference evidence="1" key="2">
    <citation type="submission" date="2024-06" db="EMBL/GenBank/DDBJ databases">
        <authorList>
            <person name="Petrova K.O."/>
            <person name="Toshchakov S.V."/>
            <person name="Boltjanskaja Y.V."/>
            <person name="Kevbrin V."/>
        </authorList>
    </citation>
    <scope>NUCLEOTIDE SEQUENCE</scope>
    <source>
        <strain evidence="1">Z-910T</strain>
    </source>
</reference>
<reference evidence="1" key="1">
    <citation type="journal article" date="2013" name="Extremophiles">
        <title>Proteinivorax tanatarense gen. nov., sp. nov., an anaerobic, haloalkaliphilic, proteolytic bacterium isolated from a decaying algal bloom, and proposal of Proteinivoraceae fam. nov.</title>
        <authorList>
            <person name="Kevbrin V."/>
            <person name="Boltyanskaya Y."/>
            <person name="Zhilina T."/>
            <person name="Kolganova T."/>
            <person name="Lavrentjeva E."/>
            <person name="Kuznetsov B."/>
        </authorList>
    </citation>
    <scope>NUCLEOTIDE SEQUENCE</scope>
    <source>
        <strain evidence="1">Z-910T</strain>
    </source>
</reference>
<name>A0AAU7VMW4_9FIRM</name>
<dbReference type="EMBL" id="CP158367">
    <property type="protein sequence ID" value="XBX75399.1"/>
    <property type="molecule type" value="Genomic_DNA"/>
</dbReference>
<gene>
    <name evidence="1" type="ORF">PRVXT_000520</name>
</gene>
<organism evidence="1">
    <name type="scientific">Proteinivorax tanatarense</name>
    <dbReference type="NCBI Taxonomy" id="1260629"/>
    <lineage>
        <taxon>Bacteria</taxon>
        <taxon>Bacillati</taxon>
        <taxon>Bacillota</taxon>
        <taxon>Clostridia</taxon>
        <taxon>Eubacteriales</taxon>
        <taxon>Proteinivoracaceae</taxon>
        <taxon>Proteinivorax</taxon>
    </lineage>
</organism>
<sequence length="241" mass="27620">MKIRNVFNKVQTQKQIEQTPEVSASTAKLKEKAQQNASDKLYRWRKANSKLHSLHSLCISLEKKWQQKSRHMWDDVDDFCQRYNLAIEYLEELAQKEPQFSIDMVEKVESTIKPAYQSNRGGLTKSVKGIQPSSSMPVDIKEIWLGDKGVLKTLKAVIYKEFLSPHSAAAYKMEKIGQKIKSLDVNLDANYGIVKDRITGSSNWHQGASAIYNQMSNQRKWLDRQLTDLAEFYVGDTTTDG</sequence>
<protein>
    <submittedName>
        <fullName evidence="1">Uncharacterized protein</fullName>
    </submittedName>
</protein>
<accession>A0AAU7VMW4</accession>
<dbReference type="AlphaFoldDB" id="A0AAU7VMW4"/>
<proteinExistence type="predicted"/>